<gene>
    <name evidence="8" type="ORF">A4U43_C04F16410</name>
</gene>
<keyword evidence="7" id="KW-0503">Monooxygenase</keyword>
<dbReference type="Gene3D" id="1.10.630.10">
    <property type="entry name" value="Cytochrome P450"/>
    <property type="match status" value="1"/>
</dbReference>
<dbReference type="Pfam" id="PF00067">
    <property type="entry name" value="p450"/>
    <property type="match status" value="1"/>
</dbReference>
<keyword evidence="6 7" id="KW-0349">Heme</keyword>
<dbReference type="PRINTS" id="PR00463">
    <property type="entry name" value="EP450I"/>
</dbReference>
<evidence type="ECO:0000256" key="4">
    <source>
        <dbReference type="ARBA" id="ARBA00022989"/>
    </source>
</evidence>
<feature type="binding site" description="axial binding residue" evidence="6">
    <location>
        <position position="280"/>
    </location>
    <ligand>
        <name>heme</name>
        <dbReference type="ChEBI" id="CHEBI:30413"/>
    </ligand>
    <ligandPart>
        <name>Fe</name>
        <dbReference type="ChEBI" id="CHEBI:18248"/>
    </ligandPart>
</feature>
<evidence type="ECO:0000256" key="7">
    <source>
        <dbReference type="RuleBase" id="RU000461"/>
    </source>
</evidence>
<dbReference type="GO" id="GO:0005506">
    <property type="term" value="F:iron ion binding"/>
    <property type="evidence" value="ECO:0007669"/>
    <property type="project" value="InterPro"/>
</dbReference>
<dbReference type="Proteomes" id="UP000243459">
    <property type="component" value="Chromosome 4"/>
</dbReference>
<protein>
    <recommendedName>
        <fullName evidence="10">Cytochrome P450</fullName>
    </recommendedName>
</protein>
<evidence type="ECO:0000256" key="3">
    <source>
        <dbReference type="ARBA" id="ARBA00022723"/>
    </source>
</evidence>
<dbReference type="InterPro" id="IPR002401">
    <property type="entry name" value="Cyt_P450_E_grp-I"/>
</dbReference>
<dbReference type="GO" id="GO:0020037">
    <property type="term" value="F:heme binding"/>
    <property type="evidence" value="ECO:0007669"/>
    <property type="project" value="InterPro"/>
</dbReference>
<comment type="subcellular location">
    <subcellularLocation>
        <location evidence="1">Membrane</location>
        <topology evidence="1">Single-pass membrane protein</topology>
    </subcellularLocation>
</comment>
<keyword evidence="6 7" id="KW-0408">Iron</keyword>
<evidence type="ECO:0000313" key="8">
    <source>
        <dbReference type="EMBL" id="ONK72160.1"/>
    </source>
</evidence>
<dbReference type="Gramene" id="ONK72160">
    <property type="protein sequence ID" value="ONK72160"/>
    <property type="gene ID" value="A4U43_C04F16410"/>
</dbReference>
<dbReference type="InterPro" id="IPR001128">
    <property type="entry name" value="Cyt_P450"/>
</dbReference>
<keyword evidence="7" id="KW-0560">Oxidoreductase</keyword>
<evidence type="ECO:0000256" key="2">
    <source>
        <dbReference type="ARBA" id="ARBA00022692"/>
    </source>
</evidence>
<dbReference type="GO" id="GO:0016020">
    <property type="term" value="C:membrane"/>
    <property type="evidence" value="ECO:0007669"/>
    <property type="project" value="UniProtKB-SubCell"/>
</dbReference>
<reference evidence="9" key="1">
    <citation type="journal article" date="2017" name="Nat. Commun.">
        <title>The asparagus genome sheds light on the origin and evolution of a young Y chromosome.</title>
        <authorList>
            <person name="Harkess A."/>
            <person name="Zhou J."/>
            <person name="Xu C."/>
            <person name="Bowers J.E."/>
            <person name="Van der Hulst R."/>
            <person name="Ayyampalayam S."/>
            <person name="Mercati F."/>
            <person name="Riccardi P."/>
            <person name="McKain M.R."/>
            <person name="Kakrana A."/>
            <person name="Tang H."/>
            <person name="Ray J."/>
            <person name="Groenendijk J."/>
            <person name="Arikit S."/>
            <person name="Mathioni S.M."/>
            <person name="Nakano M."/>
            <person name="Shan H."/>
            <person name="Telgmann-Rauber A."/>
            <person name="Kanno A."/>
            <person name="Yue Z."/>
            <person name="Chen H."/>
            <person name="Li W."/>
            <person name="Chen Y."/>
            <person name="Xu X."/>
            <person name="Zhang Y."/>
            <person name="Luo S."/>
            <person name="Chen H."/>
            <person name="Gao J."/>
            <person name="Mao Z."/>
            <person name="Pires J.C."/>
            <person name="Luo M."/>
            <person name="Kudrna D."/>
            <person name="Wing R.A."/>
            <person name="Meyers B.C."/>
            <person name="Yi K."/>
            <person name="Kong H."/>
            <person name="Lavrijsen P."/>
            <person name="Sunseri F."/>
            <person name="Falavigna A."/>
            <person name="Ye Y."/>
            <person name="Leebens-Mack J.H."/>
            <person name="Chen G."/>
        </authorList>
    </citation>
    <scope>NUCLEOTIDE SEQUENCE [LARGE SCALE GENOMIC DNA]</scope>
    <source>
        <strain evidence="9">cv. DH0086</strain>
    </source>
</reference>
<organism evidence="8 9">
    <name type="scientific">Asparagus officinalis</name>
    <name type="common">Garden asparagus</name>
    <dbReference type="NCBI Taxonomy" id="4686"/>
    <lineage>
        <taxon>Eukaryota</taxon>
        <taxon>Viridiplantae</taxon>
        <taxon>Streptophyta</taxon>
        <taxon>Embryophyta</taxon>
        <taxon>Tracheophyta</taxon>
        <taxon>Spermatophyta</taxon>
        <taxon>Magnoliopsida</taxon>
        <taxon>Liliopsida</taxon>
        <taxon>Asparagales</taxon>
        <taxon>Asparagaceae</taxon>
        <taxon>Asparagoideae</taxon>
        <taxon>Asparagus</taxon>
    </lineage>
</organism>
<name>A0A5P1F6P2_ASPOF</name>
<comment type="similarity">
    <text evidence="7">Belongs to the cytochrome P450 family.</text>
</comment>
<dbReference type="GO" id="GO:0016709">
    <property type="term" value="F:oxidoreductase activity, acting on paired donors, with incorporation or reduction of molecular oxygen, NAD(P)H as one donor, and incorporation of one atom of oxygen"/>
    <property type="evidence" value="ECO:0007669"/>
    <property type="project" value="TreeGrafter"/>
</dbReference>
<keyword evidence="5" id="KW-0472">Membrane</keyword>
<dbReference type="PANTHER" id="PTHR24298">
    <property type="entry name" value="FLAVONOID 3'-MONOOXYGENASE-RELATED"/>
    <property type="match status" value="1"/>
</dbReference>
<dbReference type="PROSITE" id="PS00086">
    <property type="entry name" value="CYTOCHROME_P450"/>
    <property type="match status" value="1"/>
</dbReference>
<proteinExistence type="inferred from homology"/>
<dbReference type="PRINTS" id="PR00385">
    <property type="entry name" value="P450"/>
</dbReference>
<dbReference type="OrthoDB" id="1055148at2759"/>
<dbReference type="AlphaFoldDB" id="A0A5P1F6P2"/>
<evidence type="ECO:0000313" key="9">
    <source>
        <dbReference type="Proteomes" id="UP000243459"/>
    </source>
</evidence>
<dbReference type="InterPro" id="IPR017972">
    <property type="entry name" value="Cyt_P450_CS"/>
</dbReference>
<dbReference type="SUPFAM" id="SSF48264">
    <property type="entry name" value="Cytochrome P450"/>
    <property type="match status" value="1"/>
</dbReference>
<keyword evidence="3 6" id="KW-0479">Metal-binding</keyword>
<dbReference type="OMA" id="WILENMI"/>
<dbReference type="EMBL" id="CM007384">
    <property type="protein sequence ID" value="ONK72160.1"/>
    <property type="molecule type" value="Genomic_DNA"/>
</dbReference>
<evidence type="ECO:0000256" key="5">
    <source>
        <dbReference type="ARBA" id="ARBA00023136"/>
    </source>
</evidence>
<dbReference type="InterPro" id="IPR036396">
    <property type="entry name" value="Cyt_P450_sf"/>
</dbReference>
<dbReference type="InterPro" id="IPR051103">
    <property type="entry name" value="Plant_metabolite_P450s"/>
</dbReference>
<comment type="cofactor">
    <cofactor evidence="6">
        <name>heme</name>
        <dbReference type="ChEBI" id="CHEBI:30413"/>
    </cofactor>
</comment>
<sequence length="338" mass="38993">MFCLLVALCFGEKLDEEQIKEIRDIQYSLLLLFTRFNFFGFLPRVAKVVFRKKWDKIVGIRRRQAEIFTPLIRARKEGNSKLKRTNKLGDLGDQIFVPYCYVDSLLDVEIPEEGGRKLSEEEVVNLCHELLSGGTDTTSNGLEWIMAEVVKNQEIQKELAEEVGRAIPASEDEIKEEDLKKMPYLKAVIMEGLRRHPPGHFVLPHRASQDVELNKYLIPRGSEVHVNVAQLGWDERVWEDPMDFRPERFMRGGDFSGEVVDVTGSREIKMAPFGAGRRICPGYGLAILHLEYFLANLVREFEWKAVEGEEIDLSEEFEFTVMMKKPLRARIFPRGSKL</sequence>
<keyword evidence="9" id="KW-1185">Reference proteome</keyword>
<evidence type="ECO:0008006" key="10">
    <source>
        <dbReference type="Google" id="ProtNLM"/>
    </source>
</evidence>
<keyword evidence="2" id="KW-0812">Transmembrane</keyword>
<dbReference type="PANTHER" id="PTHR24298:SF800">
    <property type="entry name" value="CYTOCHROME P450 89A2-RELATED"/>
    <property type="match status" value="1"/>
</dbReference>
<evidence type="ECO:0000256" key="1">
    <source>
        <dbReference type="ARBA" id="ARBA00004167"/>
    </source>
</evidence>
<evidence type="ECO:0000256" key="6">
    <source>
        <dbReference type="PIRSR" id="PIRSR602401-1"/>
    </source>
</evidence>
<accession>A0A5P1F6P2</accession>
<keyword evidence="4" id="KW-1133">Transmembrane helix</keyword>